<dbReference type="OrthoDB" id="3037510at2759"/>
<dbReference type="EMBL" id="KN817567">
    <property type="protein sequence ID" value="KJA20495.1"/>
    <property type="molecule type" value="Genomic_DNA"/>
</dbReference>
<dbReference type="AlphaFoldDB" id="A0A0D2PKJ3"/>
<dbReference type="Proteomes" id="UP000054270">
    <property type="component" value="Unassembled WGS sequence"/>
</dbReference>
<accession>A0A0D2PKJ3</accession>
<name>A0A0D2PKJ3_HYPSF</name>
<sequence length="308" mass="33976">MNHLIYHLFQHRNLIVELPREVTDISPYLGRHLHATFLLEGPLSEDFSEIYEYKYSRHGDPATKNWSVEFPKSQKIPEGFFRTPYPLPIRASDRPPIDIADYAYPIPNDVYIQRQVLVDEAIAAAAVASTSGPTPPKFSFIRDEPQPNNVMDNTASTSRLPGNICRSTLSLFSDNGSEVPEKQASSLLVNRGQTETLLASIVAQSCVNEEESAQNITEGEQDDYNPSAELLAMLADLPPELNPLRDEQGSDGDVGTDIMVKPEPVDDALPGISSFYSLSTLSLSGTQSTRPLKICSALSPLFPQESLL</sequence>
<keyword evidence="2" id="KW-1185">Reference proteome</keyword>
<organism evidence="1 2">
    <name type="scientific">Hypholoma sublateritium (strain FD-334 SS-4)</name>
    <dbReference type="NCBI Taxonomy" id="945553"/>
    <lineage>
        <taxon>Eukaryota</taxon>
        <taxon>Fungi</taxon>
        <taxon>Dikarya</taxon>
        <taxon>Basidiomycota</taxon>
        <taxon>Agaricomycotina</taxon>
        <taxon>Agaricomycetes</taxon>
        <taxon>Agaricomycetidae</taxon>
        <taxon>Agaricales</taxon>
        <taxon>Agaricineae</taxon>
        <taxon>Strophariaceae</taxon>
        <taxon>Hypholoma</taxon>
    </lineage>
</organism>
<evidence type="ECO:0000313" key="2">
    <source>
        <dbReference type="Proteomes" id="UP000054270"/>
    </source>
</evidence>
<proteinExistence type="predicted"/>
<evidence type="ECO:0000313" key="1">
    <source>
        <dbReference type="EMBL" id="KJA20495.1"/>
    </source>
</evidence>
<reference evidence="2" key="1">
    <citation type="submission" date="2014-04" db="EMBL/GenBank/DDBJ databases">
        <title>Evolutionary Origins and Diversification of the Mycorrhizal Mutualists.</title>
        <authorList>
            <consortium name="DOE Joint Genome Institute"/>
            <consortium name="Mycorrhizal Genomics Consortium"/>
            <person name="Kohler A."/>
            <person name="Kuo A."/>
            <person name="Nagy L.G."/>
            <person name="Floudas D."/>
            <person name="Copeland A."/>
            <person name="Barry K.W."/>
            <person name="Cichocki N."/>
            <person name="Veneault-Fourrey C."/>
            <person name="LaButti K."/>
            <person name="Lindquist E.A."/>
            <person name="Lipzen A."/>
            <person name="Lundell T."/>
            <person name="Morin E."/>
            <person name="Murat C."/>
            <person name="Riley R."/>
            <person name="Ohm R."/>
            <person name="Sun H."/>
            <person name="Tunlid A."/>
            <person name="Henrissat B."/>
            <person name="Grigoriev I.V."/>
            <person name="Hibbett D.S."/>
            <person name="Martin F."/>
        </authorList>
    </citation>
    <scope>NUCLEOTIDE SEQUENCE [LARGE SCALE GENOMIC DNA]</scope>
    <source>
        <strain evidence="2">FD-334 SS-4</strain>
    </source>
</reference>
<protein>
    <submittedName>
        <fullName evidence="1">Uncharacterized protein</fullName>
    </submittedName>
</protein>
<gene>
    <name evidence="1" type="ORF">HYPSUDRAFT_815524</name>
</gene>